<keyword evidence="2" id="KW-1185">Reference proteome</keyword>
<reference evidence="1" key="1">
    <citation type="submission" date="2023-03" db="EMBL/GenBank/DDBJ databases">
        <title>Massive genome expansion in bonnet fungi (Mycena s.s.) driven by repeated elements and novel gene families across ecological guilds.</title>
        <authorList>
            <consortium name="Lawrence Berkeley National Laboratory"/>
            <person name="Harder C.B."/>
            <person name="Miyauchi S."/>
            <person name="Viragh M."/>
            <person name="Kuo A."/>
            <person name="Thoen E."/>
            <person name="Andreopoulos B."/>
            <person name="Lu D."/>
            <person name="Skrede I."/>
            <person name="Drula E."/>
            <person name="Henrissat B."/>
            <person name="Morin E."/>
            <person name="Kohler A."/>
            <person name="Barry K."/>
            <person name="LaButti K."/>
            <person name="Morin E."/>
            <person name="Salamov A."/>
            <person name="Lipzen A."/>
            <person name="Mereny Z."/>
            <person name="Hegedus B."/>
            <person name="Baldrian P."/>
            <person name="Stursova M."/>
            <person name="Weitz H."/>
            <person name="Taylor A."/>
            <person name="Grigoriev I.V."/>
            <person name="Nagy L.G."/>
            <person name="Martin F."/>
            <person name="Kauserud H."/>
        </authorList>
    </citation>
    <scope>NUCLEOTIDE SEQUENCE</scope>
    <source>
        <strain evidence="1">CBHHK002</strain>
    </source>
</reference>
<comment type="caution">
    <text evidence="1">The sequence shown here is derived from an EMBL/GenBank/DDBJ whole genome shotgun (WGS) entry which is preliminary data.</text>
</comment>
<dbReference type="EMBL" id="JARIHO010000027">
    <property type="protein sequence ID" value="KAJ7339702.1"/>
    <property type="molecule type" value="Genomic_DNA"/>
</dbReference>
<gene>
    <name evidence="1" type="ORF">DFH08DRAFT_963754</name>
</gene>
<dbReference type="Proteomes" id="UP001218218">
    <property type="component" value="Unassembled WGS sequence"/>
</dbReference>
<sequence>MPATSAILILTCSHSCFPPTSFSKPIVLEHISHLLYHPLCFWKGTEPHPLPGSTEYDMVLPFKLDPDLVSGDRDVPCALQAEEDMVHLGDGAGLAQGHGAAARDEEHQAHFHCV</sequence>
<accession>A0AAD6ZTY8</accession>
<dbReference type="AlphaFoldDB" id="A0AAD6ZTY8"/>
<name>A0AAD6ZTY8_9AGAR</name>
<evidence type="ECO:0000313" key="1">
    <source>
        <dbReference type="EMBL" id="KAJ7339702.1"/>
    </source>
</evidence>
<evidence type="ECO:0000313" key="2">
    <source>
        <dbReference type="Proteomes" id="UP001218218"/>
    </source>
</evidence>
<organism evidence="1 2">
    <name type="scientific">Mycena albidolilacea</name>
    <dbReference type="NCBI Taxonomy" id="1033008"/>
    <lineage>
        <taxon>Eukaryota</taxon>
        <taxon>Fungi</taxon>
        <taxon>Dikarya</taxon>
        <taxon>Basidiomycota</taxon>
        <taxon>Agaricomycotina</taxon>
        <taxon>Agaricomycetes</taxon>
        <taxon>Agaricomycetidae</taxon>
        <taxon>Agaricales</taxon>
        <taxon>Marasmiineae</taxon>
        <taxon>Mycenaceae</taxon>
        <taxon>Mycena</taxon>
    </lineage>
</organism>
<proteinExistence type="predicted"/>
<protein>
    <submittedName>
        <fullName evidence="1">Uncharacterized protein</fullName>
    </submittedName>
</protein>